<comment type="caution">
    <text evidence="1">The sequence shown here is derived from an EMBL/GenBank/DDBJ whole genome shotgun (WGS) entry which is preliminary data.</text>
</comment>
<organism evidence="1 2">
    <name type="scientific">Candidatus Raskinella chloraquaticus</name>
    <dbReference type="NCBI Taxonomy" id="1951219"/>
    <lineage>
        <taxon>Bacteria</taxon>
        <taxon>Pseudomonadati</taxon>
        <taxon>Pseudomonadota</taxon>
        <taxon>Alphaproteobacteria</taxon>
        <taxon>Hyphomicrobiales</taxon>
        <taxon>Phreatobacteraceae</taxon>
        <taxon>Candidatus Raskinella</taxon>
    </lineage>
</organism>
<name>A0A1W9HQM4_9HYPH</name>
<reference evidence="1 2" key="1">
    <citation type="journal article" date="2017" name="Water Res.">
        <title>Comammox in drinking water systems.</title>
        <authorList>
            <person name="Wang Y."/>
            <person name="Ma L."/>
            <person name="Mao Y."/>
            <person name="Jiang X."/>
            <person name="Xia Y."/>
            <person name="Yu K."/>
            <person name="Li B."/>
            <person name="Zhang T."/>
        </authorList>
    </citation>
    <scope>NUCLEOTIDE SEQUENCE [LARGE SCALE GENOMIC DNA]</scope>
    <source>
        <strain evidence="1">SG_bin8</strain>
    </source>
</reference>
<sequence>MVLDAALFAAFVRLPDHVSLRPSFKTAHSAIRWFFGFMLHCNINSATLVTLRRAYPANSLIYLTADWADGAALLY</sequence>
<dbReference type="Proteomes" id="UP000192872">
    <property type="component" value="Unassembled WGS sequence"/>
</dbReference>
<proteinExistence type="predicted"/>
<dbReference type="AlphaFoldDB" id="A0A1W9HQM4"/>
<gene>
    <name evidence="1" type="ORF">A4S15_02150</name>
</gene>
<dbReference type="EMBL" id="LWDL01000031">
    <property type="protein sequence ID" value="OQW49557.1"/>
    <property type="molecule type" value="Genomic_DNA"/>
</dbReference>
<evidence type="ECO:0000313" key="1">
    <source>
        <dbReference type="EMBL" id="OQW49557.1"/>
    </source>
</evidence>
<dbReference type="STRING" id="1827387.A4S15_02150"/>
<evidence type="ECO:0000313" key="2">
    <source>
        <dbReference type="Proteomes" id="UP000192872"/>
    </source>
</evidence>
<accession>A0A1W9HQM4</accession>
<protein>
    <submittedName>
        <fullName evidence="1">Uncharacterized protein</fullName>
    </submittedName>
</protein>